<dbReference type="Gene3D" id="1.20.1250.20">
    <property type="entry name" value="MFS general substrate transporter like domains"/>
    <property type="match status" value="1"/>
</dbReference>
<protein>
    <submittedName>
        <fullName evidence="6">MFS transporter, PCFT/HCP family, solute carrier family 46 (Folate transporter), member 1/3</fullName>
    </submittedName>
</protein>
<feature type="transmembrane region" description="Helical" evidence="5">
    <location>
        <begin position="282"/>
        <end position="299"/>
    </location>
</feature>
<evidence type="ECO:0000256" key="2">
    <source>
        <dbReference type="ARBA" id="ARBA00022692"/>
    </source>
</evidence>
<comment type="caution">
    <text evidence="6">The sequence shown here is derived from an EMBL/GenBank/DDBJ whole genome shotgun (WGS) entry which is preliminary data.</text>
</comment>
<evidence type="ECO:0000313" key="7">
    <source>
        <dbReference type="Proteomes" id="UP000596742"/>
    </source>
</evidence>
<keyword evidence="2 5" id="KW-0812">Transmembrane</keyword>
<name>A0A8B6GM17_MYTGA</name>
<dbReference type="PANTHER" id="PTHR23507">
    <property type="entry name" value="ZGC:174356"/>
    <property type="match status" value="1"/>
</dbReference>
<feature type="transmembrane region" description="Helical" evidence="5">
    <location>
        <begin position="128"/>
        <end position="149"/>
    </location>
</feature>
<proteinExistence type="predicted"/>
<accession>A0A8B6GM17</accession>
<dbReference type="AlphaFoldDB" id="A0A8B6GM17"/>
<reference evidence="6" key="1">
    <citation type="submission" date="2018-11" db="EMBL/GenBank/DDBJ databases">
        <authorList>
            <person name="Alioto T."/>
            <person name="Alioto T."/>
        </authorList>
    </citation>
    <scope>NUCLEOTIDE SEQUENCE</scope>
</reference>
<feature type="transmembrane region" description="Helical" evidence="5">
    <location>
        <begin position="439"/>
        <end position="465"/>
    </location>
</feature>
<dbReference type="InterPro" id="IPR011701">
    <property type="entry name" value="MFS"/>
</dbReference>
<gene>
    <name evidence="6" type="ORF">MGAL_10B058124</name>
</gene>
<organism evidence="6 7">
    <name type="scientific">Mytilus galloprovincialis</name>
    <name type="common">Mediterranean mussel</name>
    <dbReference type="NCBI Taxonomy" id="29158"/>
    <lineage>
        <taxon>Eukaryota</taxon>
        <taxon>Metazoa</taxon>
        <taxon>Spiralia</taxon>
        <taxon>Lophotrochozoa</taxon>
        <taxon>Mollusca</taxon>
        <taxon>Bivalvia</taxon>
        <taxon>Autobranchia</taxon>
        <taxon>Pteriomorphia</taxon>
        <taxon>Mytilida</taxon>
        <taxon>Mytiloidea</taxon>
        <taxon>Mytilidae</taxon>
        <taxon>Mytilinae</taxon>
        <taxon>Mytilus</taxon>
    </lineage>
</organism>
<evidence type="ECO:0000256" key="3">
    <source>
        <dbReference type="ARBA" id="ARBA00022989"/>
    </source>
</evidence>
<dbReference type="Gene3D" id="2.10.80.10">
    <property type="entry name" value="Lipase, subunit A"/>
    <property type="match status" value="1"/>
</dbReference>
<dbReference type="InterPro" id="IPR036259">
    <property type="entry name" value="MFS_trans_sf"/>
</dbReference>
<dbReference type="PANTHER" id="PTHR23507:SF1">
    <property type="entry name" value="FI18259P1-RELATED"/>
    <property type="match status" value="1"/>
</dbReference>
<feature type="transmembrane region" description="Helical" evidence="5">
    <location>
        <begin position="155"/>
        <end position="173"/>
    </location>
</feature>
<keyword evidence="4 5" id="KW-0472">Membrane</keyword>
<dbReference type="Proteomes" id="UP000596742">
    <property type="component" value="Unassembled WGS sequence"/>
</dbReference>
<evidence type="ECO:0000256" key="1">
    <source>
        <dbReference type="ARBA" id="ARBA00004141"/>
    </source>
</evidence>
<dbReference type="GO" id="GO:0022857">
    <property type="term" value="F:transmembrane transporter activity"/>
    <property type="evidence" value="ECO:0007669"/>
    <property type="project" value="InterPro"/>
</dbReference>
<keyword evidence="3 5" id="KW-1133">Transmembrane helix</keyword>
<dbReference type="EMBL" id="UYJE01008708">
    <property type="protein sequence ID" value="VDI66380.1"/>
    <property type="molecule type" value="Genomic_DNA"/>
</dbReference>
<dbReference type="GO" id="GO:0016020">
    <property type="term" value="C:membrane"/>
    <property type="evidence" value="ECO:0007669"/>
    <property type="project" value="UniProtKB-SubCell"/>
</dbReference>
<comment type="subcellular location">
    <subcellularLocation>
        <location evidence="1">Membrane</location>
        <topology evidence="1">Multi-pass membrane protein</topology>
    </subcellularLocation>
</comment>
<dbReference type="Pfam" id="PF07690">
    <property type="entry name" value="MFS_1"/>
    <property type="match status" value="1"/>
</dbReference>
<feature type="transmembrane region" description="Helical" evidence="5">
    <location>
        <begin position="319"/>
        <end position="342"/>
    </location>
</feature>
<sequence length="582" mass="64617">MDEKEGLIHQNASGKILTRIWVQLFIFKMLSGFQSEMSSVNDGQYIYHFVKQHLLNYTLTNGSTVSTENRSMEIESCQSGNKSSNFLESKAQSEATTINQYSEMISSGISVVIMIVLGPMTDRIGRKFLLVWNVSMLLIGMSVRTFVVYNSLDVYLVLVSSVFNGLSGTHYTYDLASSGIMADTTSKDKQRSFVMILYTSANGIGFFIAQIITGYSIHYFGFIPQYFMCAGILLILDLSIVIFLKEQRPKPAKHNVKVCSVSLKSQIWSMITDADIGNRKHIFSWLFVFILLKLAGTAYSPISNLYKLGWPFCWSSERIGWYGAGLSIAECIFAPLIIAILQRCTPDEIILQVCNLSSIVSYMAYGLAMHSWMLYTVIGIGVIGDSGETMITAILSRKVSPDKQGVLFSNMAVLDSAVRVVGVAAFSDVYKQTRPIFKGMVFLVMGGLVLLSSLMALFFTCIYGCDPAQKLWKKHEINVEITNENKNVVAVGQATVCRKASDCNPTECCKEGSQRKRFLFDAPGTCQPLRKQQESCDPFNATSRSNPNLRSIECPCESGYVCHRTEAKVTAHNSFCVHGAAP</sequence>
<dbReference type="OrthoDB" id="6147058at2759"/>
<feature type="transmembrane region" description="Helical" evidence="5">
    <location>
        <begin position="193"/>
        <end position="217"/>
    </location>
</feature>
<evidence type="ECO:0000256" key="5">
    <source>
        <dbReference type="SAM" id="Phobius"/>
    </source>
</evidence>
<dbReference type="SUPFAM" id="SSF103473">
    <property type="entry name" value="MFS general substrate transporter"/>
    <property type="match status" value="1"/>
</dbReference>
<keyword evidence="7" id="KW-1185">Reference proteome</keyword>
<feature type="transmembrane region" description="Helical" evidence="5">
    <location>
        <begin position="223"/>
        <end position="244"/>
    </location>
</feature>
<evidence type="ECO:0000256" key="4">
    <source>
        <dbReference type="ARBA" id="ARBA00023136"/>
    </source>
</evidence>
<evidence type="ECO:0000313" key="6">
    <source>
        <dbReference type="EMBL" id="VDI66380.1"/>
    </source>
</evidence>